<dbReference type="EMBL" id="PDCK01000041">
    <property type="protein sequence ID" value="PRQ45262.1"/>
    <property type="molecule type" value="Genomic_DNA"/>
</dbReference>
<gene>
    <name evidence="1" type="ORF">RchiOBHm_Chr3g0488241</name>
</gene>
<sequence>MPNLTTNSGYEISIRSRLVKRVTWAYLQSVSSTCGPHLLRRLWLKFTPCLSFITHCHHFGNFI</sequence>
<reference evidence="1 2" key="1">
    <citation type="journal article" date="2018" name="Nat. Genet.">
        <title>The Rosa genome provides new insights in the design of modern roses.</title>
        <authorList>
            <person name="Bendahmane M."/>
        </authorList>
    </citation>
    <scope>NUCLEOTIDE SEQUENCE [LARGE SCALE GENOMIC DNA]</scope>
    <source>
        <strain evidence="2">cv. Old Blush</strain>
    </source>
</reference>
<accession>A0A2P6RFR2</accession>
<dbReference type="AlphaFoldDB" id="A0A2P6RFR2"/>
<dbReference type="PANTHER" id="PTHR34569">
    <property type="entry name" value="EXPRESSED PROTEIN"/>
    <property type="match status" value="1"/>
</dbReference>
<proteinExistence type="predicted"/>
<evidence type="ECO:0000313" key="1">
    <source>
        <dbReference type="EMBL" id="PRQ45262.1"/>
    </source>
</evidence>
<dbReference type="Proteomes" id="UP000238479">
    <property type="component" value="Chromosome 3"/>
</dbReference>
<comment type="caution">
    <text evidence="1">The sequence shown here is derived from an EMBL/GenBank/DDBJ whole genome shotgun (WGS) entry which is preliminary data.</text>
</comment>
<organism evidence="1 2">
    <name type="scientific">Rosa chinensis</name>
    <name type="common">China rose</name>
    <dbReference type="NCBI Taxonomy" id="74649"/>
    <lineage>
        <taxon>Eukaryota</taxon>
        <taxon>Viridiplantae</taxon>
        <taxon>Streptophyta</taxon>
        <taxon>Embryophyta</taxon>
        <taxon>Tracheophyta</taxon>
        <taxon>Spermatophyta</taxon>
        <taxon>Magnoliopsida</taxon>
        <taxon>eudicotyledons</taxon>
        <taxon>Gunneridae</taxon>
        <taxon>Pentapetalae</taxon>
        <taxon>rosids</taxon>
        <taxon>fabids</taxon>
        <taxon>Rosales</taxon>
        <taxon>Rosaceae</taxon>
        <taxon>Rosoideae</taxon>
        <taxon>Rosoideae incertae sedis</taxon>
        <taxon>Rosa</taxon>
    </lineage>
</organism>
<protein>
    <submittedName>
        <fullName evidence="1">Uncharacterized protein</fullName>
    </submittedName>
</protein>
<dbReference type="Gramene" id="PRQ45262">
    <property type="protein sequence ID" value="PRQ45262"/>
    <property type="gene ID" value="RchiOBHm_Chr3g0488241"/>
</dbReference>
<dbReference type="PANTHER" id="PTHR34569:SF2">
    <property type="entry name" value="EXPRESSED PROTEIN"/>
    <property type="match status" value="1"/>
</dbReference>
<keyword evidence="2" id="KW-1185">Reference proteome</keyword>
<name>A0A2P6RFR2_ROSCH</name>
<evidence type="ECO:0000313" key="2">
    <source>
        <dbReference type="Proteomes" id="UP000238479"/>
    </source>
</evidence>